<dbReference type="AlphaFoldDB" id="A0A9N7V410"/>
<evidence type="ECO:0000313" key="2">
    <source>
        <dbReference type="EMBL" id="CAB1442211.1"/>
    </source>
</evidence>
<reference evidence="2" key="1">
    <citation type="submission" date="2020-03" db="EMBL/GenBank/DDBJ databases">
        <authorList>
            <person name="Weist P."/>
        </authorList>
    </citation>
    <scope>NUCLEOTIDE SEQUENCE</scope>
</reference>
<gene>
    <name evidence="2" type="ORF">PLEPLA_LOCUS29897</name>
</gene>
<name>A0A9N7V410_PLEPL</name>
<comment type="caution">
    <text evidence="2">The sequence shown here is derived from an EMBL/GenBank/DDBJ whole genome shotgun (WGS) entry which is preliminary data.</text>
</comment>
<evidence type="ECO:0000313" key="3">
    <source>
        <dbReference type="Proteomes" id="UP001153269"/>
    </source>
</evidence>
<accession>A0A9N7V410</accession>
<protein>
    <submittedName>
        <fullName evidence="2">Uncharacterized protein</fullName>
    </submittedName>
</protein>
<feature type="compositionally biased region" description="Polar residues" evidence="1">
    <location>
        <begin position="105"/>
        <end position="118"/>
    </location>
</feature>
<dbReference type="Proteomes" id="UP001153269">
    <property type="component" value="Unassembled WGS sequence"/>
</dbReference>
<proteinExistence type="predicted"/>
<feature type="non-terminal residue" evidence="2">
    <location>
        <position position="118"/>
    </location>
</feature>
<dbReference type="EMBL" id="CADEAL010002798">
    <property type="protein sequence ID" value="CAB1442211.1"/>
    <property type="molecule type" value="Genomic_DNA"/>
</dbReference>
<feature type="region of interest" description="Disordered" evidence="1">
    <location>
        <begin position="76"/>
        <end position="118"/>
    </location>
</feature>
<keyword evidence="3" id="KW-1185">Reference proteome</keyword>
<organism evidence="2 3">
    <name type="scientific">Pleuronectes platessa</name>
    <name type="common">European plaice</name>
    <dbReference type="NCBI Taxonomy" id="8262"/>
    <lineage>
        <taxon>Eukaryota</taxon>
        <taxon>Metazoa</taxon>
        <taxon>Chordata</taxon>
        <taxon>Craniata</taxon>
        <taxon>Vertebrata</taxon>
        <taxon>Euteleostomi</taxon>
        <taxon>Actinopterygii</taxon>
        <taxon>Neopterygii</taxon>
        <taxon>Teleostei</taxon>
        <taxon>Neoteleostei</taxon>
        <taxon>Acanthomorphata</taxon>
        <taxon>Carangaria</taxon>
        <taxon>Pleuronectiformes</taxon>
        <taxon>Pleuronectoidei</taxon>
        <taxon>Pleuronectidae</taxon>
        <taxon>Pleuronectes</taxon>
    </lineage>
</organism>
<sequence>MPIGGSVSYCNRKWNDFTRLSVDDETEPLLSVTAETPDHGGPEQNGSLKAAVCLAAAAQSSDSPTEGSHKLQLLENLKTSDRRAEGEQEEVFNTEMEGVGVDISQPRQPYTDSSSDLR</sequence>
<evidence type="ECO:0000256" key="1">
    <source>
        <dbReference type="SAM" id="MobiDB-lite"/>
    </source>
</evidence>